<reference evidence="1" key="8">
    <citation type="journal article" date="2005" name="Science">
        <title>Antisense Transcription in the Mammalian Transcriptome.</title>
        <authorList>
            <consortium name="RIKEN Genome Exploration Research Group and Genome Science Group (Genome Network Project Core Group) and the FANTOM Consortium"/>
        </authorList>
    </citation>
    <scope>NUCLEOTIDE SEQUENCE</scope>
    <source>
        <strain evidence="1">NOD</strain>
        <tissue evidence="1">Activated spleen</tissue>
    </source>
</reference>
<reference evidence="1" key="3">
    <citation type="journal article" date="2000" name="Genome Res.">
        <title>RIKEN integrated sequence analysis (RISA) system--384-format sequencing pipeline with 384 multicapillary sequencer.</title>
        <authorList>
            <person name="Shibata K."/>
            <person name="Itoh M."/>
            <person name="Aizawa K."/>
            <person name="Nagaoka S."/>
            <person name="Sasaki N."/>
            <person name="Carninci P."/>
            <person name="Konno H."/>
            <person name="Akiyama J."/>
            <person name="Nishi K."/>
            <person name="Kitsunai T."/>
            <person name="Tashiro H."/>
            <person name="Itoh M."/>
            <person name="Sumi N."/>
            <person name="Ishii Y."/>
            <person name="Nakamura S."/>
            <person name="Hazama M."/>
            <person name="Nishine T."/>
            <person name="Harada A."/>
            <person name="Yamamoto R."/>
            <person name="Matsumoto H."/>
            <person name="Sakaguchi S."/>
            <person name="Ikegami T."/>
            <person name="Kashiwagi K."/>
            <person name="Fujiwake S."/>
            <person name="Inoue K."/>
            <person name="Togawa Y."/>
            <person name="Izawa M."/>
            <person name="Ohara E."/>
            <person name="Watahiki M."/>
            <person name="Yoneda Y."/>
            <person name="Ishikawa T."/>
            <person name="Ozawa K."/>
            <person name="Tanaka T."/>
            <person name="Matsuura S."/>
            <person name="Kawai J."/>
            <person name="Okazaki Y."/>
            <person name="Muramatsu M."/>
            <person name="Inoue Y."/>
            <person name="Kira A."/>
            <person name="Hayashizaki Y."/>
        </authorList>
    </citation>
    <scope>NUCLEOTIDE SEQUENCE</scope>
    <source>
        <strain evidence="1">NOD</strain>
        <tissue evidence="1">Activated spleen</tissue>
    </source>
</reference>
<protein>
    <submittedName>
        <fullName evidence="1">Uncharacterized protein</fullName>
    </submittedName>
</protein>
<sequence length="112" mass="12051">MAAEVVPALSQPMLDCEAHGLCHPRSRDEVGLQFPEEDGSLSWPHSCRFLHESVCTGELLTEAKPSPNLSCAFSVSKEGQGLSCASVQRSSLSNPSPRFLEHQLPFTEAAGV</sequence>
<reference evidence="1" key="7">
    <citation type="journal article" date="2005" name="Science">
        <title>The Transcriptional Landscape of the Mammalian Genome.</title>
        <authorList>
            <consortium name="The FANTOM Consortium"/>
            <consortium name="Riken Genome Exploration Research Group and Genome Science Group (Genome Network Project Core Group)"/>
        </authorList>
    </citation>
    <scope>NUCLEOTIDE SEQUENCE</scope>
    <source>
        <strain evidence="1">NOD</strain>
        <tissue evidence="1">Activated spleen</tissue>
    </source>
</reference>
<reference evidence="1" key="6">
    <citation type="submission" date="2004-04" db="EMBL/GenBank/DDBJ databases">
        <authorList>
            <person name="Arakawa T."/>
            <person name="Carninci P."/>
            <person name="Fukuda S."/>
            <person name="Hashizume W."/>
            <person name="Hayashida K."/>
            <person name="Hori F."/>
            <person name="Iida J."/>
            <person name="Imamura K."/>
            <person name="Imotani K."/>
            <person name="Itoh M."/>
            <person name="Kanagawa S."/>
            <person name="Kawai J."/>
            <person name="Kojima M."/>
            <person name="Konno H."/>
            <person name="Murata M."/>
            <person name="Nakamura M."/>
            <person name="Ninomiya N."/>
            <person name="Nishiyori H."/>
            <person name="Nomura K."/>
            <person name="Ohno M."/>
            <person name="Sakazume N."/>
            <person name="Sano H."/>
            <person name="Sasaki D."/>
            <person name="Shibata K."/>
            <person name="Shiraki T."/>
            <person name="Tagami M."/>
            <person name="Tagami Y."/>
            <person name="Waki K."/>
            <person name="Watahiki A."/>
            <person name="Muramatsu M."/>
            <person name="Hayashizaki Y."/>
        </authorList>
    </citation>
    <scope>NUCLEOTIDE SEQUENCE</scope>
    <source>
        <strain evidence="1">NOD</strain>
        <tissue evidence="1">Activated spleen</tissue>
    </source>
</reference>
<dbReference type="EMBL" id="AK172677">
    <property type="protein sequence ID" value="BAE43125.1"/>
    <property type="molecule type" value="mRNA"/>
</dbReference>
<organism evidence="1">
    <name type="scientific">Mus musculus</name>
    <name type="common">Mouse</name>
    <dbReference type="NCBI Taxonomy" id="10090"/>
    <lineage>
        <taxon>Eukaryota</taxon>
        <taxon>Metazoa</taxon>
        <taxon>Chordata</taxon>
        <taxon>Craniata</taxon>
        <taxon>Vertebrata</taxon>
        <taxon>Euteleostomi</taxon>
        <taxon>Mammalia</taxon>
        <taxon>Eutheria</taxon>
        <taxon>Euarchontoglires</taxon>
        <taxon>Glires</taxon>
        <taxon>Rodentia</taxon>
        <taxon>Myomorpha</taxon>
        <taxon>Muroidea</taxon>
        <taxon>Muridae</taxon>
        <taxon>Murinae</taxon>
        <taxon>Mus</taxon>
        <taxon>Mus</taxon>
    </lineage>
</organism>
<proteinExistence type="evidence at transcript level"/>
<accession>Q3T999</accession>
<dbReference type="AlphaFoldDB" id="Q3T999"/>
<reference evidence="1" key="5">
    <citation type="journal article" date="2002" name="Nature">
        <title>Analysis of the mouse transcriptome based on functional annotation of 60,770 full-length cDNAs.</title>
        <authorList>
            <consortium name="The FANTOM Consortium and the RIKEN Genome Exploration Research Group Phase I and II Team"/>
        </authorList>
    </citation>
    <scope>NUCLEOTIDE SEQUENCE</scope>
    <source>
        <strain evidence="1">NOD</strain>
        <tissue evidence="1">Activated spleen</tissue>
    </source>
</reference>
<name>Q3T999_MOUSE</name>
<reference evidence="1" key="1">
    <citation type="journal article" date="1999" name="Methods Enzymol.">
        <title>High-efficiency full-length cDNA cloning.</title>
        <authorList>
            <person name="Carninci P."/>
            <person name="Hayashizaki Y."/>
        </authorList>
    </citation>
    <scope>NUCLEOTIDE SEQUENCE</scope>
    <source>
        <strain evidence="1">NOD</strain>
        <tissue evidence="1">Activated spleen</tissue>
    </source>
</reference>
<reference evidence="1" key="4">
    <citation type="journal article" date="2001" name="Nature">
        <title>Functional annotation of a full-length mouse cDNA collection.</title>
        <authorList>
            <consortium name="The RIKEN Genome Exploration Research Group Phase II Team and the FANTOM Consortium"/>
        </authorList>
    </citation>
    <scope>NUCLEOTIDE SEQUENCE</scope>
    <source>
        <strain evidence="1">NOD</strain>
        <tissue evidence="1">Activated spleen</tissue>
    </source>
</reference>
<evidence type="ECO:0000313" key="1">
    <source>
        <dbReference type="EMBL" id="BAE43125.1"/>
    </source>
</evidence>
<reference evidence="1" key="2">
    <citation type="journal article" date="2000" name="Genome Res.">
        <title>Normalization and subtraction of cap-trapper-selected cDNAs to prepare full-length cDNA libraries for rapid discovery of new genes.</title>
        <authorList>
            <person name="Carninci P."/>
            <person name="Shibata Y."/>
            <person name="Hayatsu N."/>
            <person name="Sugahara Y."/>
            <person name="Shibata K."/>
            <person name="Itoh M."/>
            <person name="Konno H."/>
            <person name="Okazaki Y."/>
            <person name="Muramatsu M."/>
            <person name="Hayashizaki Y."/>
        </authorList>
    </citation>
    <scope>NUCLEOTIDE SEQUENCE</scope>
    <source>
        <strain evidence="1">NOD</strain>
        <tissue evidence="1">Activated spleen</tissue>
    </source>
</reference>